<sequence length="445" mass="50077">MMNTIIPKKAPVIILASILSLAVLSGSALAQPLPLTLEEAIEKARTQNQAVAASKQQENASAAEHQDAKNAILPQWSFGAEYDRYSKLTLFEDGLSDSHSLTRRPSPNGVNAGTRAEFTLYSGGRQRTFIEEAGIRTRIEKINTTDIQGNVALQTVVQYMEMVRLNKLDSLIGEQIKRAEIRLKNITALFNNERVTKTDLLRAQVVLSANKLNREQAANDLAIANYRLNVLLNLPDSTKILPRNPAEMQTGRSYATEPMLHQPNNSYVLQRFGENIRLQESRIRLIKSSYYPTVQLVGAYGLNYPNTLFFPPVAQWYSVGYVGIKTGIHLSAFYHSKQKMAAARSRLAGMYLQQQVISDQVGTEISSAQIKYRESLSRIRVAEESIEQTRTNLRITNTKYLNQTALLTDLLDADNLFLESNYNLVRAHADERVFYYKLLYAQGQL</sequence>
<dbReference type="RefSeq" id="WP_090145928.1">
    <property type="nucleotide sequence ID" value="NZ_FNAN01000001.1"/>
</dbReference>
<dbReference type="GO" id="GO:0009279">
    <property type="term" value="C:cell outer membrane"/>
    <property type="evidence" value="ECO:0007669"/>
    <property type="project" value="UniProtKB-SubCell"/>
</dbReference>
<evidence type="ECO:0000256" key="5">
    <source>
        <dbReference type="ARBA" id="ARBA00023237"/>
    </source>
</evidence>
<dbReference type="EMBL" id="FNAN01000001">
    <property type="protein sequence ID" value="SDD53747.1"/>
    <property type="molecule type" value="Genomic_DNA"/>
</dbReference>
<dbReference type="InterPro" id="IPR051906">
    <property type="entry name" value="TolC-like"/>
</dbReference>
<comment type="subcellular location">
    <subcellularLocation>
        <location evidence="1">Cell outer membrane</location>
    </subcellularLocation>
</comment>
<name>A0A1G6VL52_9BACT</name>
<dbReference type="STRING" id="659014.SAMN04487996_101263"/>
<organism evidence="7 8">
    <name type="scientific">Dyadobacter soli</name>
    <dbReference type="NCBI Taxonomy" id="659014"/>
    <lineage>
        <taxon>Bacteria</taxon>
        <taxon>Pseudomonadati</taxon>
        <taxon>Bacteroidota</taxon>
        <taxon>Cytophagia</taxon>
        <taxon>Cytophagales</taxon>
        <taxon>Spirosomataceae</taxon>
        <taxon>Dyadobacter</taxon>
    </lineage>
</organism>
<evidence type="ECO:0000313" key="7">
    <source>
        <dbReference type="EMBL" id="SDD53747.1"/>
    </source>
</evidence>
<reference evidence="8" key="1">
    <citation type="submission" date="2016-10" db="EMBL/GenBank/DDBJ databases">
        <authorList>
            <person name="Varghese N."/>
            <person name="Submissions S."/>
        </authorList>
    </citation>
    <scope>NUCLEOTIDE SEQUENCE [LARGE SCALE GENOMIC DNA]</scope>
    <source>
        <strain evidence="8">DSM 25329</strain>
    </source>
</reference>
<accession>A0A1G6VL52</accession>
<keyword evidence="2" id="KW-1134">Transmembrane beta strand</keyword>
<feature type="signal peptide" evidence="6">
    <location>
        <begin position="1"/>
        <end position="30"/>
    </location>
</feature>
<dbReference type="GO" id="GO:1990281">
    <property type="term" value="C:efflux pump complex"/>
    <property type="evidence" value="ECO:0007669"/>
    <property type="project" value="TreeGrafter"/>
</dbReference>
<dbReference type="Gene3D" id="1.20.1600.10">
    <property type="entry name" value="Outer membrane efflux proteins (OEP)"/>
    <property type="match status" value="1"/>
</dbReference>
<proteinExistence type="predicted"/>
<evidence type="ECO:0000313" key="8">
    <source>
        <dbReference type="Proteomes" id="UP000198748"/>
    </source>
</evidence>
<dbReference type="PANTHER" id="PTHR30026">
    <property type="entry name" value="OUTER MEMBRANE PROTEIN TOLC"/>
    <property type="match status" value="1"/>
</dbReference>
<dbReference type="SUPFAM" id="SSF56954">
    <property type="entry name" value="Outer membrane efflux proteins (OEP)"/>
    <property type="match status" value="1"/>
</dbReference>
<gene>
    <name evidence="7" type="ORF">SAMN04487996_101263</name>
</gene>
<evidence type="ECO:0000256" key="3">
    <source>
        <dbReference type="ARBA" id="ARBA00022692"/>
    </source>
</evidence>
<keyword evidence="3" id="KW-0812">Transmembrane</keyword>
<dbReference type="OrthoDB" id="1271612at2"/>
<dbReference type="GO" id="GO:0015288">
    <property type="term" value="F:porin activity"/>
    <property type="evidence" value="ECO:0007669"/>
    <property type="project" value="TreeGrafter"/>
</dbReference>
<keyword evidence="5" id="KW-0998">Cell outer membrane</keyword>
<protein>
    <submittedName>
        <fullName evidence="7">Outer membrane protein TolC</fullName>
    </submittedName>
</protein>
<evidence type="ECO:0000256" key="1">
    <source>
        <dbReference type="ARBA" id="ARBA00004442"/>
    </source>
</evidence>
<dbReference type="PANTHER" id="PTHR30026:SF20">
    <property type="entry name" value="OUTER MEMBRANE PROTEIN TOLC"/>
    <property type="match status" value="1"/>
</dbReference>
<evidence type="ECO:0000256" key="6">
    <source>
        <dbReference type="SAM" id="SignalP"/>
    </source>
</evidence>
<evidence type="ECO:0000256" key="4">
    <source>
        <dbReference type="ARBA" id="ARBA00023136"/>
    </source>
</evidence>
<dbReference type="GO" id="GO:0015562">
    <property type="term" value="F:efflux transmembrane transporter activity"/>
    <property type="evidence" value="ECO:0007669"/>
    <property type="project" value="InterPro"/>
</dbReference>
<evidence type="ECO:0000256" key="2">
    <source>
        <dbReference type="ARBA" id="ARBA00022452"/>
    </source>
</evidence>
<keyword evidence="8" id="KW-1185">Reference proteome</keyword>
<keyword evidence="4" id="KW-0472">Membrane</keyword>
<dbReference type="AlphaFoldDB" id="A0A1G6VL52"/>
<feature type="chain" id="PRO_5011471964" evidence="6">
    <location>
        <begin position="31"/>
        <end position="445"/>
    </location>
</feature>
<dbReference type="Proteomes" id="UP000198748">
    <property type="component" value="Unassembled WGS sequence"/>
</dbReference>
<keyword evidence="6" id="KW-0732">Signal</keyword>